<protein>
    <submittedName>
        <fullName evidence="1">Uncharacterized protein</fullName>
    </submittedName>
</protein>
<evidence type="ECO:0000313" key="2">
    <source>
        <dbReference type="Proteomes" id="UP000215355"/>
    </source>
</evidence>
<name>A0AAJ4XAJ2_9SPHI</name>
<dbReference type="EMBL" id="LT906468">
    <property type="protein sequence ID" value="SNV48995.1"/>
    <property type="molecule type" value="Genomic_DNA"/>
</dbReference>
<organism evidence="1 2">
    <name type="scientific">Sphingobacterium mizutaii</name>
    <dbReference type="NCBI Taxonomy" id="1010"/>
    <lineage>
        <taxon>Bacteria</taxon>
        <taxon>Pseudomonadati</taxon>
        <taxon>Bacteroidota</taxon>
        <taxon>Sphingobacteriia</taxon>
        <taxon>Sphingobacteriales</taxon>
        <taxon>Sphingobacteriaceae</taxon>
        <taxon>Sphingobacterium</taxon>
    </lineage>
</organism>
<sequence length="32" mass="3814">MFYVLKEFILGMNNVTAEMLFASQKTFCYFLL</sequence>
<gene>
    <name evidence="1" type="ORF">SAMEA4412673_01662</name>
</gene>
<accession>A0AAJ4XAJ2</accession>
<evidence type="ECO:0000313" key="1">
    <source>
        <dbReference type="EMBL" id="SNV48995.1"/>
    </source>
</evidence>
<dbReference type="AlphaFoldDB" id="A0AAJ4XAJ2"/>
<dbReference type="KEGG" id="smiz:4412673_01662"/>
<proteinExistence type="predicted"/>
<dbReference type="Proteomes" id="UP000215355">
    <property type="component" value="Chromosome 1"/>
</dbReference>
<reference evidence="1 2" key="1">
    <citation type="submission" date="2017-06" db="EMBL/GenBank/DDBJ databases">
        <authorList>
            <consortium name="Pathogen Informatics"/>
        </authorList>
    </citation>
    <scope>NUCLEOTIDE SEQUENCE [LARGE SCALE GENOMIC DNA]</scope>
    <source>
        <strain evidence="1 2">NCTC12149</strain>
    </source>
</reference>